<name>S3BTW2_OPHP1</name>
<dbReference type="OrthoDB" id="2269373at2759"/>
<dbReference type="eggNOG" id="ENOG502SI33">
    <property type="taxonomic scope" value="Eukaryota"/>
</dbReference>
<dbReference type="CDD" id="cd12148">
    <property type="entry name" value="fungal_TF_MHR"/>
    <property type="match status" value="1"/>
</dbReference>
<comment type="subcellular location">
    <subcellularLocation>
        <location evidence="1">Nucleus</location>
    </subcellularLocation>
</comment>
<dbReference type="GO" id="GO:0000981">
    <property type="term" value="F:DNA-binding transcription factor activity, RNA polymerase II-specific"/>
    <property type="evidence" value="ECO:0007669"/>
    <property type="project" value="InterPro"/>
</dbReference>
<feature type="domain" description="Zn(2)-C6 fungal-type" evidence="4">
    <location>
        <begin position="19"/>
        <end position="67"/>
    </location>
</feature>
<proteinExistence type="predicted"/>
<dbReference type="EMBL" id="KE148164">
    <property type="protein sequence ID" value="EPE03917.1"/>
    <property type="molecule type" value="Genomic_DNA"/>
</dbReference>
<evidence type="ECO:0000256" key="3">
    <source>
        <dbReference type="SAM" id="MobiDB-lite"/>
    </source>
</evidence>
<dbReference type="VEuPathDB" id="FungiDB:F503_01807"/>
<dbReference type="Pfam" id="PF00172">
    <property type="entry name" value="Zn_clus"/>
    <property type="match status" value="1"/>
</dbReference>
<dbReference type="OMA" id="INEYEDR"/>
<dbReference type="PANTHER" id="PTHR31001:SF85">
    <property type="entry name" value="ZN(II)2CYS6 TRANSCRIPTION FACTOR (EUROFUNG)"/>
    <property type="match status" value="1"/>
</dbReference>
<keyword evidence="6" id="KW-1185">Reference proteome</keyword>
<feature type="compositionally biased region" description="Low complexity" evidence="3">
    <location>
        <begin position="445"/>
        <end position="463"/>
    </location>
</feature>
<dbReference type="SMART" id="SM00066">
    <property type="entry name" value="GAL4"/>
    <property type="match status" value="1"/>
</dbReference>
<evidence type="ECO:0000256" key="1">
    <source>
        <dbReference type="ARBA" id="ARBA00004123"/>
    </source>
</evidence>
<dbReference type="PROSITE" id="PS50048">
    <property type="entry name" value="ZN2_CY6_FUNGAL_2"/>
    <property type="match status" value="1"/>
</dbReference>
<feature type="region of interest" description="Disordered" evidence="3">
    <location>
        <begin position="145"/>
        <end position="164"/>
    </location>
</feature>
<gene>
    <name evidence="5" type="ORF">F503_01807</name>
</gene>
<organism evidence="5 6">
    <name type="scientific">Ophiostoma piceae (strain UAMH 11346)</name>
    <name type="common">Sap stain fungus</name>
    <dbReference type="NCBI Taxonomy" id="1262450"/>
    <lineage>
        <taxon>Eukaryota</taxon>
        <taxon>Fungi</taxon>
        <taxon>Dikarya</taxon>
        <taxon>Ascomycota</taxon>
        <taxon>Pezizomycotina</taxon>
        <taxon>Sordariomycetes</taxon>
        <taxon>Sordariomycetidae</taxon>
        <taxon>Ophiostomatales</taxon>
        <taxon>Ophiostomataceae</taxon>
        <taxon>Ophiostoma</taxon>
    </lineage>
</organism>
<accession>S3BTW2</accession>
<feature type="compositionally biased region" description="Low complexity" evidence="3">
    <location>
        <begin position="151"/>
        <end position="164"/>
    </location>
</feature>
<keyword evidence="2" id="KW-0539">Nucleus</keyword>
<evidence type="ECO:0000259" key="4">
    <source>
        <dbReference type="PROSITE" id="PS50048"/>
    </source>
</evidence>
<dbReference type="SUPFAM" id="SSF57701">
    <property type="entry name" value="Zn2/Cys6 DNA-binding domain"/>
    <property type="match status" value="1"/>
</dbReference>
<feature type="region of interest" description="Disordered" evidence="3">
    <location>
        <begin position="444"/>
        <end position="463"/>
    </location>
</feature>
<sequence length="826" mass="91435">MESHHDASPPAHQAVMKHACTSCSRRKIRCDRRQPCTNCVSHAKISARKAGSKDKNKNTAAAIDCVYDDPPPVQRYRRRAMPRPSAPADDLVGRLRVYEDLLQKNNIALPDMFPKARLASQNVDAQSITSDTDAADRLWIASPWESRMPQPTTSASASAAETPSSAADTLAFSEVAAETGSLPSASNGEELADDELDLWQSLAPELRNLPVSSVFARRFFGYKPGASSLHPTASITAGLLGVPGPAEPVQHPDPRIILRLWQVFIDNVNPIIRIVHVPTTSQQVLDASWDAAHAPPAIGALLFSIYALSLTSLSAADFAGIFPAGNDIDAPVPDKSELLARYRTGAMQCLVAAGLLTTRRVDVLRAFTLLILAEPDSELASSLASLAVHLGLKMGLHREPSCAQSPSSVPGLSFFEREMRVRLWWQIRGINTRMRQAVNLSLGHSQGNTTGSDGDSGTKQSSGSYITCGMQPASEVIEIRLPLNVNDADLHPDMTSPPVEHTGPTEMMYVRMKYETALWMRSFAQKRFISATATGREPDHVYRSQVLPALKYEAINDLEKMYTDGCLRHCDARIPLHAVTAHMARMAVAQLRFQAYHPRVTAVSFPESPEVSLFTRQNSDTVFKHALDILETCFTCRHVSNVGRSFVAFQLLADIVMRVVMDALVYVVCMLRVRTGHARKSARSDELSQISTAWRLIEIFYDEYGEDMAAAIDDYQQYLSQGPENRTRNEEELEEERRLATGAAFVTALTDLVLQSWGVRLNNATLGESIQEPAYISRLQEQRQKQQAYLEGNNTSLLPDHMDSTALVFQEEQFMDWGHWNNLIQI</sequence>
<dbReference type="InterPro" id="IPR050613">
    <property type="entry name" value="Sec_Metabolite_Reg"/>
</dbReference>
<dbReference type="HOGENOM" id="CLU_004083_1_1_1"/>
<dbReference type="Proteomes" id="UP000016923">
    <property type="component" value="Unassembled WGS sequence"/>
</dbReference>
<dbReference type="InterPro" id="IPR036864">
    <property type="entry name" value="Zn2-C6_fun-type_DNA-bd_sf"/>
</dbReference>
<dbReference type="Gene3D" id="4.10.240.10">
    <property type="entry name" value="Zn(2)-C6 fungal-type DNA-binding domain"/>
    <property type="match status" value="1"/>
</dbReference>
<dbReference type="GO" id="GO:0008270">
    <property type="term" value="F:zinc ion binding"/>
    <property type="evidence" value="ECO:0007669"/>
    <property type="project" value="InterPro"/>
</dbReference>
<protein>
    <submittedName>
        <fullName evidence="5">Fungal specific transcription factor domain protein</fullName>
    </submittedName>
</protein>
<evidence type="ECO:0000313" key="6">
    <source>
        <dbReference type="Proteomes" id="UP000016923"/>
    </source>
</evidence>
<dbReference type="STRING" id="1262450.S3BTW2"/>
<dbReference type="AlphaFoldDB" id="S3BTW2"/>
<evidence type="ECO:0000313" key="5">
    <source>
        <dbReference type="EMBL" id="EPE03917.1"/>
    </source>
</evidence>
<dbReference type="PANTHER" id="PTHR31001">
    <property type="entry name" value="UNCHARACTERIZED TRANSCRIPTIONAL REGULATORY PROTEIN"/>
    <property type="match status" value="1"/>
</dbReference>
<dbReference type="CDD" id="cd00067">
    <property type="entry name" value="GAL4"/>
    <property type="match status" value="1"/>
</dbReference>
<reference evidence="5 6" key="1">
    <citation type="journal article" date="2013" name="BMC Genomics">
        <title>The genome and transcriptome of the pine saprophyte Ophiostoma piceae, and a comparison with the bark beetle-associated pine pathogen Grosmannia clavigera.</title>
        <authorList>
            <person name="Haridas S."/>
            <person name="Wang Y."/>
            <person name="Lim L."/>
            <person name="Massoumi Alamouti S."/>
            <person name="Jackman S."/>
            <person name="Docking R."/>
            <person name="Robertson G."/>
            <person name="Birol I."/>
            <person name="Bohlmann J."/>
            <person name="Breuil C."/>
        </authorList>
    </citation>
    <scope>NUCLEOTIDE SEQUENCE [LARGE SCALE GENOMIC DNA]</scope>
    <source>
        <strain evidence="5 6">UAMH 11346</strain>
    </source>
</reference>
<dbReference type="InterPro" id="IPR001138">
    <property type="entry name" value="Zn2Cys6_DnaBD"/>
</dbReference>
<evidence type="ECO:0000256" key="2">
    <source>
        <dbReference type="ARBA" id="ARBA00023242"/>
    </source>
</evidence>
<dbReference type="GO" id="GO:0005634">
    <property type="term" value="C:nucleus"/>
    <property type="evidence" value="ECO:0007669"/>
    <property type="project" value="UniProtKB-SubCell"/>
</dbReference>